<dbReference type="Gene3D" id="3.30.200.20">
    <property type="entry name" value="Phosphorylase Kinase, domain 1"/>
    <property type="match status" value="1"/>
</dbReference>
<keyword evidence="3 10" id="KW-0808">Transferase</keyword>
<feature type="region of interest" description="Disordered" evidence="8">
    <location>
        <begin position="277"/>
        <end position="304"/>
    </location>
</feature>
<dbReference type="SUPFAM" id="SSF56112">
    <property type="entry name" value="Protein kinase-like (PK-like)"/>
    <property type="match status" value="1"/>
</dbReference>
<evidence type="ECO:0000259" key="9">
    <source>
        <dbReference type="PROSITE" id="PS50011"/>
    </source>
</evidence>
<reference evidence="11" key="1">
    <citation type="journal article" date="2019" name="Int. J. Syst. Evol. Microbiol.">
        <title>The Global Catalogue of Microorganisms (GCM) 10K type strain sequencing project: providing services to taxonomists for standard genome sequencing and annotation.</title>
        <authorList>
            <consortium name="The Broad Institute Genomics Platform"/>
            <consortium name="The Broad Institute Genome Sequencing Center for Infectious Disease"/>
            <person name="Wu L."/>
            <person name="Ma J."/>
        </authorList>
    </citation>
    <scope>NUCLEOTIDE SEQUENCE [LARGE SCALE GENOMIC DNA]</scope>
    <source>
        <strain evidence="11">CGMCC 4.7382</strain>
    </source>
</reference>
<keyword evidence="6 7" id="KW-0067">ATP-binding</keyword>
<dbReference type="PANTHER" id="PTHR43289:SF6">
    <property type="entry name" value="SERINE_THREONINE-PROTEIN KINASE NEKL-3"/>
    <property type="match status" value="1"/>
</dbReference>
<evidence type="ECO:0000256" key="4">
    <source>
        <dbReference type="ARBA" id="ARBA00022741"/>
    </source>
</evidence>
<accession>A0ABW2KG98</accession>
<dbReference type="CDD" id="cd14014">
    <property type="entry name" value="STKc_PknB_like"/>
    <property type="match status" value="1"/>
</dbReference>
<dbReference type="PROSITE" id="PS00107">
    <property type="entry name" value="PROTEIN_KINASE_ATP"/>
    <property type="match status" value="1"/>
</dbReference>
<keyword evidence="4 7" id="KW-0547">Nucleotide-binding</keyword>
<evidence type="ECO:0000256" key="5">
    <source>
        <dbReference type="ARBA" id="ARBA00022777"/>
    </source>
</evidence>
<feature type="binding site" evidence="7">
    <location>
        <position position="40"/>
    </location>
    <ligand>
        <name>ATP</name>
        <dbReference type="ChEBI" id="CHEBI:30616"/>
    </ligand>
</feature>
<evidence type="ECO:0000256" key="7">
    <source>
        <dbReference type="PROSITE-ProRule" id="PRU10141"/>
    </source>
</evidence>
<evidence type="ECO:0000256" key="2">
    <source>
        <dbReference type="ARBA" id="ARBA00022527"/>
    </source>
</evidence>
<evidence type="ECO:0000256" key="1">
    <source>
        <dbReference type="ARBA" id="ARBA00012513"/>
    </source>
</evidence>
<dbReference type="PROSITE" id="PS00108">
    <property type="entry name" value="PROTEIN_KINASE_ST"/>
    <property type="match status" value="1"/>
</dbReference>
<protein>
    <recommendedName>
        <fullName evidence="1">non-specific serine/threonine protein kinase</fullName>
        <ecNumber evidence="1">2.7.11.1</ecNumber>
    </recommendedName>
</protein>
<dbReference type="InterPro" id="IPR017441">
    <property type="entry name" value="Protein_kinase_ATP_BS"/>
</dbReference>
<organism evidence="10 11">
    <name type="scientific">Marinactinospora rubrisoli</name>
    <dbReference type="NCBI Taxonomy" id="2715399"/>
    <lineage>
        <taxon>Bacteria</taxon>
        <taxon>Bacillati</taxon>
        <taxon>Actinomycetota</taxon>
        <taxon>Actinomycetes</taxon>
        <taxon>Streptosporangiales</taxon>
        <taxon>Nocardiopsidaceae</taxon>
        <taxon>Marinactinospora</taxon>
    </lineage>
</organism>
<feature type="domain" description="Protein kinase" evidence="9">
    <location>
        <begin position="11"/>
        <end position="265"/>
    </location>
</feature>
<dbReference type="PANTHER" id="PTHR43289">
    <property type="entry name" value="MITOGEN-ACTIVATED PROTEIN KINASE KINASE KINASE 20-RELATED"/>
    <property type="match status" value="1"/>
</dbReference>
<dbReference type="InterPro" id="IPR008271">
    <property type="entry name" value="Ser/Thr_kinase_AS"/>
</dbReference>
<dbReference type="Gene3D" id="1.10.510.10">
    <property type="entry name" value="Transferase(Phosphotransferase) domain 1"/>
    <property type="match status" value="1"/>
</dbReference>
<comment type="caution">
    <text evidence="10">The sequence shown here is derived from an EMBL/GenBank/DDBJ whole genome shotgun (WGS) entry which is preliminary data.</text>
</comment>
<evidence type="ECO:0000313" key="11">
    <source>
        <dbReference type="Proteomes" id="UP001596540"/>
    </source>
</evidence>
<evidence type="ECO:0000256" key="3">
    <source>
        <dbReference type="ARBA" id="ARBA00022679"/>
    </source>
</evidence>
<keyword evidence="5 10" id="KW-0418">Kinase</keyword>
<evidence type="ECO:0000256" key="8">
    <source>
        <dbReference type="SAM" id="MobiDB-lite"/>
    </source>
</evidence>
<dbReference type="Pfam" id="PF00069">
    <property type="entry name" value="Pkinase"/>
    <property type="match status" value="1"/>
</dbReference>
<evidence type="ECO:0000256" key="6">
    <source>
        <dbReference type="ARBA" id="ARBA00022840"/>
    </source>
</evidence>
<dbReference type="EMBL" id="JBHTBH010000006">
    <property type="protein sequence ID" value="MFC7329009.1"/>
    <property type="molecule type" value="Genomic_DNA"/>
</dbReference>
<dbReference type="InterPro" id="IPR011009">
    <property type="entry name" value="Kinase-like_dom_sf"/>
</dbReference>
<dbReference type="RefSeq" id="WP_379871654.1">
    <property type="nucleotide sequence ID" value="NZ_JBHTBH010000006.1"/>
</dbReference>
<keyword evidence="11" id="KW-1185">Reference proteome</keyword>
<dbReference type="EC" id="2.7.11.1" evidence="1"/>
<dbReference type="InterPro" id="IPR000719">
    <property type="entry name" value="Prot_kinase_dom"/>
</dbReference>
<name>A0ABW2KG98_9ACTN</name>
<proteinExistence type="predicted"/>
<sequence>MSPNNTLAGRYRLLEPIGQGGMGTVWRAEDGLLGRQVAVKEVRISPDLEPDVRGELLRRTMREARICAKLSHPSIVTVHDVVREGDRPWIVMELLPGRGLDAVVHDDGPLPPHRVAEIGRQLLAALGAAHAAGVLHRDVKPSNVLLLPDGRAVLTDFGIAVADSEERLTLTGRLPGSPGYLAPERLVDGTMTPASDLWSLGATLYFAVEGRPTHERATVAAQAAAAIDEPPDPARRAGTLEPVLARMLLRDPERRPSGPELDAALAAVAAGGGVVDRTPTGLDVSELTGTRPAAPPGSADAPGSRHRFWKAAGALAGALVSLLLAPLLVEAVTRWLFPDDPPVPTPSPTPSVATTAVPDGFVYHETGGFRLAVPETWSVREGDDGELWFSANDGYTQARLQAVDLDGMTPYDFLDERADAVDGEPVRVEEVEHPAGEAAVRTWRNEEGGVTLMMTWLLVRDDDGAEVLVAYGDTAGDWQSGEGTRDAVLASLRSAD</sequence>
<dbReference type="PROSITE" id="PS50011">
    <property type="entry name" value="PROTEIN_KINASE_DOM"/>
    <property type="match status" value="1"/>
</dbReference>
<dbReference type="Proteomes" id="UP001596540">
    <property type="component" value="Unassembled WGS sequence"/>
</dbReference>
<dbReference type="GO" id="GO:0004674">
    <property type="term" value="F:protein serine/threonine kinase activity"/>
    <property type="evidence" value="ECO:0007669"/>
    <property type="project" value="UniProtKB-EC"/>
</dbReference>
<keyword evidence="2" id="KW-0723">Serine/threonine-protein kinase</keyword>
<dbReference type="SMART" id="SM00220">
    <property type="entry name" value="S_TKc"/>
    <property type="match status" value="1"/>
</dbReference>
<evidence type="ECO:0000313" key="10">
    <source>
        <dbReference type="EMBL" id="MFC7329009.1"/>
    </source>
</evidence>
<gene>
    <name evidence="10" type="ORF">ACFQRF_14790</name>
</gene>